<accession>A0ABP7HH13</accession>
<dbReference type="InterPro" id="IPR009100">
    <property type="entry name" value="AcylCoA_DH/oxidase_NM_dom_sf"/>
</dbReference>
<dbReference type="RefSeq" id="WP_237337937.1">
    <property type="nucleotide sequence ID" value="NZ_BAABCM010000001.1"/>
</dbReference>
<gene>
    <name evidence="5" type="primary">actVA</name>
    <name evidence="5" type="ORF">GCM10022380_06080</name>
</gene>
<evidence type="ECO:0000256" key="1">
    <source>
        <dbReference type="ARBA" id="ARBA00023002"/>
    </source>
</evidence>
<dbReference type="InterPro" id="IPR050741">
    <property type="entry name" value="Acyl-CoA_dehydrogenase"/>
</dbReference>
<keyword evidence="6" id="KW-1185">Reference proteome</keyword>
<dbReference type="Gene3D" id="2.40.110.10">
    <property type="entry name" value="Butyryl-CoA Dehydrogenase, subunit A, domain 2"/>
    <property type="match status" value="1"/>
</dbReference>
<dbReference type="Gene3D" id="1.10.540.10">
    <property type="entry name" value="Acyl-CoA dehydrogenase/oxidase, N-terminal domain"/>
    <property type="match status" value="1"/>
</dbReference>
<dbReference type="SUPFAM" id="SSF47203">
    <property type="entry name" value="Acyl-CoA dehydrogenase C-terminal domain-like"/>
    <property type="match status" value="1"/>
</dbReference>
<dbReference type="InterPro" id="IPR046373">
    <property type="entry name" value="Acyl-CoA_Oxase/DH_mid-dom_sf"/>
</dbReference>
<dbReference type="SUPFAM" id="SSF56645">
    <property type="entry name" value="Acyl-CoA dehydrogenase NM domain-like"/>
    <property type="match status" value="1"/>
</dbReference>
<keyword evidence="1" id="KW-0560">Oxidoreductase</keyword>
<dbReference type="InterPro" id="IPR037069">
    <property type="entry name" value="AcylCoA_DH/ox_N_sf"/>
</dbReference>
<evidence type="ECO:0000259" key="3">
    <source>
        <dbReference type="Pfam" id="PF02771"/>
    </source>
</evidence>
<evidence type="ECO:0000313" key="6">
    <source>
        <dbReference type="Proteomes" id="UP001501624"/>
    </source>
</evidence>
<dbReference type="Proteomes" id="UP001501624">
    <property type="component" value="Unassembled WGS sequence"/>
</dbReference>
<dbReference type="Gene3D" id="1.20.140.10">
    <property type="entry name" value="Butyryl-CoA Dehydrogenase, subunit A, domain 3"/>
    <property type="match status" value="1"/>
</dbReference>
<dbReference type="InterPro" id="IPR013786">
    <property type="entry name" value="AcylCoA_DH/ox_N"/>
</dbReference>
<dbReference type="Pfam" id="PF08028">
    <property type="entry name" value="Acyl-CoA_dh_2"/>
    <property type="match status" value="1"/>
</dbReference>
<evidence type="ECO:0000259" key="4">
    <source>
        <dbReference type="Pfam" id="PF08028"/>
    </source>
</evidence>
<comment type="similarity">
    <text evidence="2">Belongs to the HpaH/HsaA monooxygenase family.</text>
</comment>
<feature type="domain" description="Acyl-CoA dehydrogenase/oxidase N-terminal" evidence="3">
    <location>
        <begin position="15"/>
        <end position="81"/>
    </location>
</feature>
<comment type="caution">
    <text evidence="5">The sequence shown here is derived from an EMBL/GenBank/DDBJ whole genome shotgun (WGS) entry which is preliminary data.</text>
</comment>
<organism evidence="5 6">
    <name type="scientific">Amycolatopsis tucumanensis</name>
    <dbReference type="NCBI Taxonomy" id="401106"/>
    <lineage>
        <taxon>Bacteria</taxon>
        <taxon>Bacillati</taxon>
        <taxon>Actinomycetota</taxon>
        <taxon>Actinomycetes</taxon>
        <taxon>Pseudonocardiales</taxon>
        <taxon>Pseudonocardiaceae</taxon>
        <taxon>Amycolatopsis</taxon>
    </lineage>
</organism>
<name>A0ABP7HH13_9PSEU</name>
<sequence>MAADPHVLDAGHARAVAERHAGHADEHRAVGPETVEAVVAAGFARHLVPARWGGGEGGFAELTRAVAEVGRGDTSAAWLASLFAYSARLGAYLPEDGQAELWDKGPDVLVAAALVPGGRARSTPEGWRVSGHWPYTSGIDTADWTLACTRPEDGGPVFVAVPRADFTTADSWHTVGMRGTASHTLILDDVLVPPQRVFRSADAAAGHSAGNPGPAFEVPLRAISGLTFTAPLLGAARGAFDDFRRTLRPGSPAPAGVARADGETDAADLLLHRVAVTADRGGAGPAEVARGLRDSALAASLLVSAVDRLVTAAGTAGQSRDRPLQRFWRDVHTASSHVALRFDKASAAWLQLLEESTDKRSVDEHD</sequence>
<protein>
    <submittedName>
        <fullName evidence="5">Actinorhodin polyketide dimerase ActVA</fullName>
    </submittedName>
</protein>
<dbReference type="PANTHER" id="PTHR48083:SF19">
    <property type="entry name" value="FLAVIN-DEPENDENT MONOOXYGENASE, OXYGENASE SUBUNIT HSAA"/>
    <property type="match status" value="1"/>
</dbReference>
<evidence type="ECO:0000313" key="5">
    <source>
        <dbReference type="EMBL" id="GAA3792172.1"/>
    </source>
</evidence>
<feature type="domain" description="Acyl-CoA dehydrogenase C-terminal" evidence="4">
    <location>
        <begin position="227"/>
        <end position="341"/>
    </location>
</feature>
<reference evidence="6" key="1">
    <citation type="journal article" date="2019" name="Int. J. Syst. Evol. Microbiol.">
        <title>The Global Catalogue of Microorganisms (GCM) 10K type strain sequencing project: providing services to taxonomists for standard genome sequencing and annotation.</title>
        <authorList>
            <consortium name="The Broad Institute Genomics Platform"/>
            <consortium name="The Broad Institute Genome Sequencing Center for Infectious Disease"/>
            <person name="Wu L."/>
            <person name="Ma J."/>
        </authorList>
    </citation>
    <scope>NUCLEOTIDE SEQUENCE [LARGE SCALE GENOMIC DNA]</scope>
    <source>
        <strain evidence="6">JCM 17017</strain>
    </source>
</reference>
<dbReference type="EMBL" id="BAABCM010000001">
    <property type="protein sequence ID" value="GAA3792172.1"/>
    <property type="molecule type" value="Genomic_DNA"/>
</dbReference>
<proteinExistence type="inferred from homology"/>
<dbReference type="InterPro" id="IPR036250">
    <property type="entry name" value="AcylCo_DH-like_C"/>
</dbReference>
<dbReference type="PANTHER" id="PTHR48083">
    <property type="entry name" value="MEDIUM-CHAIN SPECIFIC ACYL-COA DEHYDROGENASE, MITOCHONDRIAL-RELATED"/>
    <property type="match status" value="1"/>
</dbReference>
<dbReference type="PIRSF" id="PIRSF016578">
    <property type="entry name" value="HsaA"/>
    <property type="match status" value="1"/>
</dbReference>
<dbReference type="Pfam" id="PF02771">
    <property type="entry name" value="Acyl-CoA_dh_N"/>
    <property type="match status" value="1"/>
</dbReference>
<dbReference type="InterPro" id="IPR013107">
    <property type="entry name" value="Acyl-CoA_DH_C"/>
</dbReference>
<evidence type="ECO:0000256" key="2">
    <source>
        <dbReference type="ARBA" id="ARBA00049661"/>
    </source>
</evidence>